<gene>
    <name evidence="2" type="ORF">JOC31_001759</name>
</gene>
<protein>
    <submittedName>
        <fullName evidence="2">Integral membrane protein (TIGR02327 family)</fullName>
    </submittedName>
</protein>
<feature type="transmembrane region" description="Helical" evidence="1">
    <location>
        <begin position="6"/>
        <end position="23"/>
    </location>
</feature>
<keyword evidence="1" id="KW-0472">Membrane</keyword>
<dbReference type="InterPro" id="IPR009526">
    <property type="entry name" value="DUF1146"/>
</dbReference>
<dbReference type="Pfam" id="PF06612">
    <property type="entry name" value="DUF1146"/>
    <property type="match status" value="1"/>
</dbReference>
<evidence type="ECO:0000256" key="1">
    <source>
        <dbReference type="SAM" id="Phobius"/>
    </source>
</evidence>
<name>A0ABS2PNB9_9STRE</name>
<keyword evidence="1" id="KW-1133">Transmembrane helix</keyword>
<comment type="caution">
    <text evidence="2">The sequence shown here is derived from an EMBL/GenBank/DDBJ whole genome shotgun (WGS) entry which is preliminary data.</text>
</comment>
<organism evidence="2 3">
    <name type="scientific">Streptococcus saliviloxodontae</name>
    <dbReference type="NCBI Taxonomy" id="1349416"/>
    <lineage>
        <taxon>Bacteria</taxon>
        <taxon>Bacillati</taxon>
        <taxon>Bacillota</taxon>
        <taxon>Bacilli</taxon>
        <taxon>Lactobacillales</taxon>
        <taxon>Streptococcaceae</taxon>
        <taxon>Streptococcus</taxon>
    </lineage>
</organism>
<evidence type="ECO:0000313" key="2">
    <source>
        <dbReference type="EMBL" id="MBM7636930.1"/>
    </source>
</evidence>
<feature type="transmembrane region" description="Helical" evidence="1">
    <location>
        <begin position="44"/>
        <end position="65"/>
    </location>
</feature>
<keyword evidence="1" id="KW-0812">Transmembrane</keyword>
<dbReference type="NCBIfam" id="TIGR02327">
    <property type="entry name" value="int_mem_ywzB"/>
    <property type="match status" value="1"/>
</dbReference>
<dbReference type="Proteomes" id="UP000809081">
    <property type="component" value="Unassembled WGS sequence"/>
</dbReference>
<proteinExistence type="predicted"/>
<keyword evidence="3" id="KW-1185">Reference proteome</keyword>
<dbReference type="EMBL" id="JAFBEI010000044">
    <property type="protein sequence ID" value="MBM7636930.1"/>
    <property type="molecule type" value="Genomic_DNA"/>
</dbReference>
<reference evidence="2 3" key="1">
    <citation type="submission" date="2021-01" db="EMBL/GenBank/DDBJ databases">
        <title>Genomic Encyclopedia of Type Strains, Phase IV (KMG-IV): sequencing the most valuable type-strain genomes for metagenomic binning, comparative biology and taxonomic classification.</title>
        <authorList>
            <person name="Goeker M."/>
        </authorList>
    </citation>
    <scope>NUCLEOTIDE SEQUENCE [LARGE SCALE GENOMIC DNA]</scope>
    <source>
        <strain evidence="2 3">DSM 27513</strain>
    </source>
</reference>
<accession>A0ABS2PNB9</accession>
<evidence type="ECO:0000313" key="3">
    <source>
        <dbReference type="Proteomes" id="UP000809081"/>
    </source>
</evidence>
<sequence>MVTYLTTLMCHVIFIFMSYQLLTELFDWSKLIRNYIENSRRLNVLLMFVSIAIGYMVSSFFLSIIQMSQDIFRAIH</sequence>